<reference evidence="4 5" key="1">
    <citation type="submission" date="2019-12" db="EMBL/GenBank/DDBJ databases">
        <title>Paenibacillus sp. nov. sp. isolated from soil.</title>
        <authorList>
            <person name="Kim J."/>
            <person name="Jeong S.E."/>
            <person name="Jung H.S."/>
            <person name="Jeon C.O."/>
        </authorList>
    </citation>
    <scope>NUCLEOTIDE SEQUENCE [LARGE SCALE GENOMIC DNA]</scope>
    <source>
        <strain evidence="4 5">5J-6</strain>
    </source>
</reference>
<dbReference type="InterPro" id="IPR004995">
    <property type="entry name" value="Spore_Ger"/>
</dbReference>
<dbReference type="GO" id="GO:0009847">
    <property type="term" value="P:spore germination"/>
    <property type="evidence" value="ECO:0007669"/>
    <property type="project" value="InterPro"/>
</dbReference>
<evidence type="ECO:0000313" key="5">
    <source>
        <dbReference type="Proteomes" id="UP000481087"/>
    </source>
</evidence>
<gene>
    <name evidence="4" type="ORF">GQF01_03580</name>
</gene>
<organism evidence="4 5">
    <name type="scientific">Paenibacillus silvestris</name>
    <dbReference type="NCBI Taxonomy" id="2606219"/>
    <lineage>
        <taxon>Bacteria</taxon>
        <taxon>Bacillati</taxon>
        <taxon>Bacillota</taxon>
        <taxon>Bacilli</taxon>
        <taxon>Bacillales</taxon>
        <taxon>Paenibacillaceae</taxon>
        <taxon>Paenibacillus</taxon>
    </lineage>
</organism>
<name>A0A6L8UV19_9BACL</name>
<comment type="similarity">
    <text evidence="1">Belongs to the GerABKA family.</text>
</comment>
<proteinExistence type="inferred from homology"/>
<evidence type="ECO:0000256" key="2">
    <source>
        <dbReference type="ARBA" id="ARBA00023136"/>
    </source>
</evidence>
<dbReference type="InterPro" id="IPR050768">
    <property type="entry name" value="UPF0353/GerABKA_families"/>
</dbReference>
<protein>
    <submittedName>
        <fullName evidence="4">Spore germination protein</fullName>
    </submittedName>
</protein>
<keyword evidence="2 3" id="KW-0472">Membrane</keyword>
<dbReference type="Proteomes" id="UP000481087">
    <property type="component" value="Unassembled WGS sequence"/>
</dbReference>
<dbReference type="PANTHER" id="PTHR22550">
    <property type="entry name" value="SPORE GERMINATION PROTEIN"/>
    <property type="match status" value="1"/>
</dbReference>
<feature type="transmembrane region" description="Helical" evidence="3">
    <location>
        <begin position="412"/>
        <end position="437"/>
    </location>
</feature>
<sequence length="500" mass="56033">MKIILRGVFLIPVDIYTALKDTIKSNDLVQSVHTIHGKRIHFTYCKAIVDQKLIHHELLHRLQISETEITHLLTLKTLIPLENVSLSSNANEVSQSLVKGFIYVQLEPDLNEGLLIPIADLKRGYRSNNEADNEYSVIGPKVGFVEDLDTNLNLIRKELISENLRFEECIVGSLSQTRVTIIYLDGVCNPQHVNTVRQRIVDADVDMLFDSSILDQIIADRANSPFPLFMSSERVDRAKFNLMNGQVVILSSGSPYFISGPTTVFDFFASPEDYYLPWILGTFFRCIRYLGVLLSILASPAYVAILTFHYSVIPQSLLGPIIESRTNVPFAPFIEVLLMEFTVEMLREAGARLPTKVGQTLGIVGGIVLGTAAVQAALTSNILIIIVSLSALPSFATPIFKMANTIRFLRFPLIVLAAAWGGLGIMIGIVILLGHLLRLKSLGTPYLVPLYPFRFRDYTDSFLRSSLNLTENRPNFLRPLKTKRYKASEPKDTNDDYNNE</sequence>
<keyword evidence="5" id="KW-1185">Reference proteome</keyword>
<dbReference type="GO" id="GO:0016020">
    <property type="term" value="C:membrane"/>
    <property type="evidence" value="ECO:0007669"/>
    <property type="project" value="InterPro"/>
</dbReference>
<accession>A0A6L8UV19</accession>
<evidence type="ECO:0000256" key="1">
    <source>
        <dbReference type="ARBA" id="ARBA00005278"/>
    </source>
</evidence>
<feature type="transmembrane region" description="Helical" evidence="3">
    <location>
        <begin position="382"/>
        <end position="400"/>
    </location>
</feature>
<dbReference type="EMBL" id="WTUZ01000010">
    <property type="protein sequence ID" value="MZQ81202.1"/>
    <property type="molecule type" value="Genomic_DNA"/>
</dbReference>
<feature type="transmembrane region" description="Helical" evidence="3">
    <location>
        <begin position="289"/>
        <end position="310"/>
    </location>
</feature>
<comment type="caution">
    <text evidence="4">The sequence shown here is derived from an EMBL/GenBank/DDBJ whole genome shotgun (WGS) entry which is preliminary data.</text>
</comment>
<evidence type="ECO:0000256" key="3">
    <source>
        <dbReference type="SAM" id="Phobius"/>
    </source>
</evidence>
<dbReference type="Pfam" id="PF03323">
    <property type="entry name" value="GerA"/>
    <property type="match status" value="1"/>
</dbReference>
<evidence type="ECO:0000313" key="4">
    <source>
        <dbReference type="EMBL" id="MZQ81202.1"/>
    </source>
</evidence>
<keyword evidence="3" id="KW-0812">Transmembrane</keyword>
<keyword evidence="3" id="KW-1133">Transmembrane helix</keyword>
<dbReference type="AlphaFoldDB" id="A0A6L8UV19"/>
<feature type="transmembrane region" description="Helical" evidence="3">
    <location>
        <begin position="358"/>
        <end position="376"/>
    </location>
</feature>
<dbReference type="PANTHER" id="PTHR22550:SF5">
    <property type="entry name" value="LEUCINE ZIPPER PROTEIN 4"/>
    <property type="match status" value="1"/>
</dbReference>
<dbReference type="PIRSF" id="PIRSF005690">
    <property type="entry name" value="GerBA"/>
    <property type="match status" value="1"/>
</dbReference>